<evidence type="ECO:0000313" key="6">
    <source>
        <dbReference type="EMBL" id="KAD0741466.1"/>
    </source>
</evidence>
<comment type="subcellular location">
    <subcellularLocation>
        <location evidence="1">Nucleus</location>
    </subcellularLocation>
</comment>
<dbReference type="GO" id="GO:0005634">
    <property type="term" value="C:nucleus"/>
    <property type="evidence" value="ECO:0007669"/>
    <property type="project" value="UniProtKB-SubCell"/>
</dbReference>
<evidence type="ECO:0000256" key="4">
    <source>
        <dbReference type="ARBA" id="ARBA00022833"/>
    </source>
</evidence>
<gene>
    <name evidence="6" type="ORF">E3N88_43777</name>
</gene>
<evidence type="ECO:0000256" key="3">
    <source>
        <dbReference type="ARBA" id="ARBA00022771"/>
    </source>
</evidence>
<evidence type="ECO:0000256" key="1">
    <source>
        <dbReference type="ARBA" id="ARBA00004123"/>
    </source>
</evidence>
<evidence type="ECO:0000313" key="7">
    <source>
        <dbReference type="Proteomes" id="UP000326396"/>
    </source>
</evidence>
<evidence type="ECO:0000256" key="5">
    <source>
        <dbReference type="ARBA" id="ARBA00023242"/>
    </source>
</evidence>
<keyword evidence="3" id="KW-0863">Zinc-finger</keyword>
<dbReference type="AlphaFoldDB" id="A0A5N6LEG5"/>
<dbReference type="EMBL" id="SZYD01001432">
    <property type="protein sequence ID" value="KAD0741466.1"/>
    <property type="molecule type" value="Genomic_DNA"/>
</dbReference>
<dbReference type="GO" id="GO:0008270">
    <property type="term" value="F:zinc ion binding"/>
    <property type="evidence" value="ECO:0007669"/>
    <property type="project" value="UniProtKB-KW"/>
</dbReference>
<protein>
    <submittedName>
        <fullName evidence="6">Uncharacterized protein</fullName>
    </submittedName>
</protein>
<dbReference type="OrthoDB" id="998233at2759"/>
<dbReference type="InterPro" id="IPR052035">
    <property type="entry name" value="ZnF_BED_domain_contain"/>
</dbReference>
<keyword evidence="5" id="KW-0539">Nucleus</keyword>
<keyword evidence="7" id="KW-1185">Reference proteome</keyword>
<evidence type="ECO:0000256" key="2">
    <source>
        <dbReference type="ARBA" id="ARBA00022723"/>
    </source>
</evidence>
<dbReference type="PANTHER" id="PTHR46481:SF10">
    <property type="entry name" value="ZINC FINGER BED DOMAIN-CONTAINING PROTEIN 39"/>
    <property type="match status" value="1"/>
</dbReference>
<name>A0A5N6LEG5_9ASTR</name>
<keyword evidence="2" id="KW-0479">Metal-binding</keyword>
<proteinExistence type="predicted"/>
<dbReference type="PANTHER" id="PTHR46481">
    <property type="entry name" value="ZINC FINGER BED DOMAIN-CONTAINING PROTEIN 4"/>
    <property type="match status" value="1"/>
</dbReference>
<organism evidence="6 7">
    <name type="scientific">Mikania micrantha</name>
    <name type="common">bitter vine</name>
    <dbReference type="NCBI Taxonomy" id="192012"/>
    <lineage>
        <taxon>Eukaryota</taxon>
        <taxon>Viridiplantae</taxon>
        <taxon>Streptophyta</taxon>
        <taxon>Embryophyta</taxon>
        <taxon>Tracheophyta</taxon>
        <taxon>Spermatophyta</taxon>
        <taxon>Magnoliopsida</taxon>
        <taxon>eudicotyledons</taxon>
        <taxon>Gunneridae</taxon>
        <taxon>Pentapetalae</taxon>
        <taxon>asterids</taxon>
        <taxon>campanulids</taxon>
        <taxon>Asterales</taxon>
        <taxon>Asteraceae</taxon>
        <taxon>Asteroideae</taxon>
        <taxon>Heliantheae alliance</taxon>
        <taxon>Eupatorieae</taxon>
        <taxon>Mikania</taxon>
    </lineage>
</organism>
<comment type="caution">
    <text evidence="6">The sequence shown here is derived from an EMBL/GenBank/DDBJ whole genome shotgun (WGS) entry which is preliminary data.</text>
</comment>
<keyword evidence="4" id="KW-0862">Zinc</keyword>
<dbReference type="Proteomes" id="UP000326396">
    <property type="component" value="Unassembled WGS sequence"/>
</dbReference>
<reference evidence="6 7" key="1">
    <citation type="submission" date="2019-05" db="EMBL/GenBank/DDBJ databases">
        <title>Mikania micrantha, genome provides insights into the molecular mechanism of rapid growth.</title>
        <authorList>
            <person name="Liu B."/>
        </authorList>
    </citation>
    <scope>NUCLEOTIDE SEQUENCE [LARGE SCALE GENOMIC DNA]</scope>
    <source>
        <strain evidence="6">NLD-2019</strain>
        <tissue evidence="6">Leaf</tissue>
    </source>
</reference>
<sequence>MEQPHQCAGTSINFAQITFEKGQLNIHYMVVTCHFVDVDFKLHRCILNFVDVPPPYSSVCIYNCHFKCMKERKTETKVASLTVDNARTNEVAAEKLKENLNLQKKIPLGEKMFHVRCLHIGIGDRAIEIQGHVDRCEFWGGERRMMEMGLWRLR</sequence>
<accession>A0A5N6LEG5</accession>